<evidence type="ECO:0000313" key="1">
    <source>
        <dbReference type="EMBL" id="OTF72939.1"/>
    </source>
</evidence>
<accession>A0A1Y3AWR6</accession>
<keyword evidence="2" id="KW-1185">Reference proteome</keyword>
<dbReference type="AlphaFoldDB" id="A0A1Y3AWR6"/>
<proteinExistence type="predicted"/>
<sequence length="100" mass="11711">MNNLLQKLGLIEITSEQQKTTDVFNNNDENGINDDDCLDNNGFDDDDDDVSCDNYLKNLDPKEWKEQDHYRVLGFSKKRINATESQIKKSCKFHPFDDEY</sequence>
<organism evidence="1 2">
    <name type="scientific">Euroglyphus maynei</name>
    <name type="common">Mayne's house dust mite</name>
    <dbReference type="NCBI Taxonomy" id="6958"/>
    <lineage>
        <taxon>Eukaryota</taxon>
        <taxon>Metazoa</taxon>
        <taxon>Ecdysozoa</taxon>
        <taxon>Arthropoda</taxon>
        <taxon>Chelicerata</taxon>
        <taxon>Arachnida</taxon>
        <taxon>Acari</taxon>
        <taxon>Acariformes</taxon>
        <taxon>Sarcoptiformes</taxon>
        <taxon>Astigmata</taxon>
        <taxon>Psoroptidia</taxon>
        <taxon>Analgoidea</taxon>
        <taxon>Pyroglyphidae</taxon>
        <taxon>Pyroglyphinae</taxon>
        <taxon>Euroglyphus</taxon>
    </lineage>
</organism>
<dbReference type="OrthoDB" id="1690618at2759"/>
<gene>
    <name evidence="1" type="ORF">BLA29_012459</name>
</gene>
<dbReference type="Proteomes" id="UP000194236">
    <property type="component" value="Unassembled WGS sequence"/>
</dbReference>
<evidence type="ECO:0000313" key="2">
    <source>
        <dbReference type="Proteomes" id="UP000194236"/>
    </source>
</evidence>
<name>A0A1Y3AWR6_EURMA</name>
<dbReference type="EMBL" id="MUJZ01053926">
    <property type="protein sequence ID" value="OTF72939.1"/>
    <property type="molecule type" value="Genomic_DNA"/>
</dbReference>
<dbReference type="InterPro" id="IPR036869">
    <property type="entry name" value="J_dom_sf"/>
</dbReference>
<comment type="caution">
    <text evidence="1">The sequence shown here is derived from an EMBL/GenBank/DDBJ whole genome shotgun (WGS) entry which is preliminary data.</text>
</comment>
<dbReference type="SUPFAM" id="SSF46565">
    <property type="entry name" value="Chaperone J-domain"/>
    <property type="match status" value="1"/>
</dbReference>
<reference evidence="1 2" key="1">
    <citation type="submission" date="2017-03" db="EMBL/GenBank/DDBJ databases">
        <title>Genome Survey of Euroglyphus maynei.</title>
        <authorList>
            <person name="Arlian L.G."/>
            <person name="Morgan M.S."/>
            <person name="Rider S.D."/>
        </authorList>
    </citation>
    <scope>NUCLEOTIDE SEQUENCE [LARGE SCALE GENOMIC DNA]</scope>
    <source>
        <strain evidence="1">Arlian Lab</strain>
        <tissue evidence="1">Whole body</tissue>
    </source>
</reference>
<protein>
    <submittedName>
        <fullName evidence="1">Uncharacterized protein</fullName>
    </submittedName>
</protein>